<gene>
    <name evidence="2" type="ORF">R1sor_009931</name>
</gene>
<evidence type="ECO:0000313" key="2">
    <source>
        <dbReference type="EMBL" id="KAL3695855.1"/>
    </source>
</evidence>
<reference evidence="2 3" key="1">
    <citation type="submission" date="2024-09" db="EMBL/GenBank/DDBJ databases">
        <title>Chromosome-scale assembly of Riccia sorocarpa.</title>
        <authorList>
            <person name="Paukszto L."/>
        </authorList>
    </citation>
    <scope>NUCLEOTIDE SEQUENCE [LARGE SCALE GENOMIC DNA]</scope>
    <source>
        <strain evidence="2">LP-2024</strain>
        <tissue evidence="2">Aerial parts of the thallus</tissue>
    </source>
</reference>
<keyword evidence="3" id="KW-1185">Reference proteome</keyword>
<sequence length="925" mass="104451">MKKHMQKTKRAKKVREEETRSEGSVSTSDDSEQSGEDLAVALPSILTPVEPRTSGDADIILAEPVSSRSPFSGRYDPRGFQFVSYRTKQRHVKHDSAGRIASAVVISREKVRLQQTLTSRQNILRPTPVAPSGDAQLEQNNANFVHRATIWRYNHFASVHRSFFSSDETLPKHAPEERSYADNVPESPSAGTDRVTDFAVGHVRPYRPTLDEAIYMATWKLQFTMDEANVTADLQGRILKCLYDNSQLPTRLADGNMEYSRVNLGTLLRHAGAEWTGGDIGMRGLSSLESIMNTYRGAGMPSIVRWRLCIGDEDSRHDAIPFGQSSQDEYIQSRGVKERWISADRDPAPSFPIMEWWDGTKAKEIAWFFDSHCEFELPVVCQSCYEVYQAHPIKCEELSDEFNFSQDSQAYEFACSSCGDWICADRKTTKGDPRNIAIMGYWDGFQSSTTVLRSTWVVGIKLLNIGSNSKIPPMLVLFIPNSTDESTSQLDILDAALEPFIRECVDLFVNGIHVDYAYPTELVDASTSLSRSFTLRCMLVIFSGDHSAQCKFAGFSTGGLTGCRRCECLSRWKSRPGVGLGGIVEYHDNRKCYRYPPRARSIQHLEEAAMGIARCETAAQRKEVTRRSGVVAKTRASRGNVPSKGSLQCPFFVLASAGHIVDDIIRHGPSNVYWSYGFERLVVGYNKVKTNNRNMEHSFIFHYARVLFAKCMVQIWEDDDGLLLHERAMRLLHSHMRFSTSRLRERTLEDECQPCYCIRPNVATLTTIGGQLCYHFFPIRRHRDGYILALETEEWRDRNFLFAPSAIGHPPPYPELHDILLACHADDCRFTGVETCVVRRIETEDVETSDNLSQVMEDGLDCTSPRQVRGKVEVAWLRQNDLGAWIVRPDACGTTITFGHLLHLCRHFTVVAYSGDKPIKWISGG</sequence>
<proteinExistence type="predicted"/>
<feature type="compositionally biased region" description="Basic and acidic residues" evidence="1">
    <location>
        <begin position="169"/>
        <end position="180"/>
    </location>
</feature>
<evidence type="ECO:0000313" key="3">
    <source>
        <dbReference type="Proteomes" id="UP001633002"/>
    </source>
</evidence>
<dbReference type="EMBL" id="JBJQOH010000002">
    <property type="protein sequence ID" value="KAL3695855.1"/>
    <property type="molecule type" value="Genomic_DNA"/>
</dbReference>
<evidence type="ECO:0000256" key="1">
    <source>
        <dbReference type="SAM" id="MobiDB-lite"/>
    </source>
</evidence>
<comment type="caution">
    <text evidence="2">The sequence shown here is derived from an EMBL/GenBank/DDBJ whole genome shotgun (WGS) entry which is preliminary data.</text>
</comment>
<organism evidence="2 3">
    <name type="scientific">Riccia sorocarpa</name>
    <dbReference type="NCBI Taxonomy" id="122646"/>
    <lineage>
        <taxon>Eukaryota</taxon>
        <taxon>Viridiplantae</taxon>
        <taxon>Streptophyta</taxon>
        <taxon>Embryophyta</taxon>
        <taxon>Marchantiophyta</taxon>
        <taxon>Marchantiopsida</taxon>
        <taxon>Marchantiidae</taxon>
        <taxon>Marchantiales</taxon>
        <taxon>Ricciaceae</taxon>
        <taxon>Riccia</taxon>
    </lineage>
</organism>
<protein>
    <submittedName>
        <fullName evidence="2">Uncharacterized protein</fullName>
    </submittedName>
</protein>
<feature type="compositionally biased region" description="Basic residues" evidence="1">
    <location>
        <begin position="1"/>
        <end position="13"/>
    </location>
</feature>
<feature type="region of interest" description="Disordered" evidence="1">
    <location>
        <begin position="1"/>
        <end position="38"/>
    </location>
</feature>
<feature type="region of interest" description="Disordered" evidence="1">
    <location>
        <begin position="167"/>
        <end position="193"/>
    </location>
</feature>
<accession>A0ABD3I0H8</accession>
<name>A0ABD3I0H8_9MARC</name>
<dbReference type="Proteomes" id="UP001633002">
    <property type="component" value="Unassembled WGS sequence"/>
</dbReference>
<dbReference type="AlphaFoldDB" id="A0ABD3I0H8"/>